<dbReference type="AlphaFoldDB" id="A0A1H9DDB4"/>
<evidence type="ECO:0000313" key="1">
    <source>
        <dbReference type="EMBL" id="SEQ10708.1"/>
    </source>
</evidence>
<protein>
    <submittedName>
        <fullName evidence="1">Uncharacterized protein</fullName>
    </submittedName>
</protein>
<accession>A0A1H9DDB4</accession>
<evidence type="ECO:0000313" key="3">
    <source>
        <dbReference type="Proteomes" id="UP000199055"/>
    </source>
</evidence>
<sequence>MESLWDTEGYSLDRRGEGPVAFFYQPARWHSLKLKTLEDPYPHAGLKHQPYPVTLAGAGFSLVTIVTPDEESDFSRSVSDAFLECCAATKDRENP</sequence>
<dbReference type="EMBL" id="FOET01000023">
    <property type="protein sequence ID" value="SEQ98144.1"/>
    <property type="molecule type" value="Genomic_DNA"/>
</dbReference>
<proteinExistence type="predicted"/>
<keyword evidence="3" id="KW-1185">Reference proteome</keyword>
<dbReference type="EMBL" id="FOET01000004">
    <property type="protein sequence ID" value="SEQ10708.1"/>
    <property type="molecule type" value="Genomic_DNA"/>
</dbReference>
<reference evidence="1 3" key="1">
    <citation type="submission" date="2016-10" db="EMBL/GenBank/DDBJ databases">
        <authorList>
            <person name="de Groot N.N."/>
        </authorList>
    </citation>
    <scope>NUCLEOTIDE SEQUENCE [LARGE SCALE GENOMIC DNA]</scope>
    <source>
        <strain evidence="1 3">CGMCC 4.3519</strain>
    </source>
</reference>
<name>A0A1H9DDB4_9ACTN</name>
<organism evidence="1 3">
    <name type="scientific">Streptomyces radiopugnans</name>
    <dbReference type="NCBI Taxonomy" id="403935"/>
    <lineage>
        <taxon>Bacteria</taxon>
        <taxon>Bacillati</taxon>
        <taxon>Actinomycetota</taxon>
        <taxon>Actinomycetes</taxon>
        <taxon>Kitasatosporales</taxon>
        <taxon>Streptomycetaceae</taxon>
        <taxon>Streptomyces</taxon>
    </lineage>
</organism>
<dbReference type="Proteomes" id="UP000199055">
    <property type="component" value="Unassembled WGS sequence"/>
</dbReference>
<evidence type="ECO:0000313" key="2">
    <source>
        <dbReference type="EMBL" id="SEQ98144.1"/>
    </source>
</evidence>
<gene>
    <name evidence="1" type="ORF">SAMN05216481_1041</name>
    <name evidence="2" type="ORF">SAMN05216481_12345</name>
</gene>